<comment type="caution">
    <text evidence="2">The sequence shown here is derived from an EMBL/GenBank/DDBJ whole genome shotgun (WGS) entry which is preliminary data.</text>
</comment>
<evidence type="ECO:0000256" key="1">
    <source>
        <dbReference type="SAM" id="MobiDB-lite"/>
    </source>
</evidence>
<dbReference type="AlphaFoldDB" id="A0ABD0M7M5"/>
<gene>
    <name evidence="2" type="ORF">BaRGS_00000738</name>
</gene>
<proteinExistence type="predicted"/>
<accession>A0ABD0M7M5</accession>
<protein>
    <submittedName>
        <fullName evidence="2">Uncharacterized protein</fullName>
    </submittedName>
</protein>
<feature type="compositionally biased region" description="Basic and acidic residues" evidence="1">
    <location>
        <begin position="54"/>
        <end position="65"/>
    </location>
</feature>
<keyword evidence="3" id="KW-1185">Reference proteome</keyword>
<dbReference type="EMBL" id="JACVVK020000003">
    <property type="protein sequence ID" value="KAK7507773.1"/>
    <property type="molecule type" value="Genomic_DNA"/>
</dbReference>
<organism evidence="2 3">
    <name type="scientific">Batillaria attramentaria</name>
    <dbReference type="NCBI Taxonomy" id="370345"/>
    <lineage>
        <taxon>Eukaryota</taxon>
        <taxon>Metazoa</taxon>
        <taxon>Spiralia</taxon>
        <taxon>Lophotrochozoa</taxon>
        <taxon>Mollusca</taxon>
        <taxon>Gastropoda</taxon>
        <taxon>Caenogastropoda</taxon>
        <taxon>Sorbeoconcha</taxon>
        <taxon>Cerithioidea</taxon>
        <taxon>Batillariidae</taxon>
        <taxon>Batillaria</taxon>
    </lineage>
</organism>
<evidence type="ECO:0000313" key="2">
    <source>
        <dbReference type="EMBL" id="KAK7507773.1"/>
    </source>
</evidence>
<sequence>MVVCESSMCRLQGVRSSSLGPCPETGPTLHPLSALPISALSAPLIPPGTPDPPSSRRPDSQRDAPTDYFGSPPPTQHKQGYESSSDPGTYRVTNVPLSVVSGPPRRSHEEAGMQVGLRVWLEVSHSSLAGGGEVGSKLTGETFVDCLLFLMKEAS</sequence>
<feature type="compositionally biased region" description="Pro residues" evidence="1">
    <location>
        <begin position="44"/>
        <end position="53"/>
    </location>
</feature>
<evidence type="ECO:0000313" key="3">
    <source>
        <dbReference type="Proteomes" id="UP001519460"/>
    </source>
</evidence>
<name>A0ABD0M7M5_9CAEN</name>
<feature type="compositionally biased region" description="Polar residues" evidence="1">
    <location>
        <begin position="76"/>
        <end position="96"/>
    </location>
</feature>
<dbReference type="Proteomes" id="UP001519460">
    <property type="component" value="Unassembled WGS sequence"/>
</dbReference>
<feature type="region of interest" description="Disordered" evidence="1">
    <location>
        <begin position="39"/>
        <end position="108"/>
    </location>
</feature>
<reference evidence="2 3" key="1">
    <citation type="journal article" date="2023" name="Sci. Data">
        <title>Genome assembly of the Korean intertidal mud-creeper Batillaria attramentaria.</title>
        <authorList>
            <person name="Patra A.K."/>
            <person name="Ho P.T."/>
            <person name="Jun S."/>
            <person name="Lee S.J."/>
            <person name="Kim Y."/>
            <person name="Won Y.J."/>
        </authorList>
    </citation>
    <scope>NUCLEOTIDE SEQUENCE [LARGE SCALE GENOMIC DNA]</scope>
    <source>
        <strain evidence="2">Wonlab-2016</strain>
    </source>
</reference>